<dbReference type="InterPro" id="IPR018303">
    <property type="entry name" value="ATPase_P-typ_P_site"/>
</dbReference>
<keyword evidence="9" id="KW-1003">Cell membrane</keyword>
<dbReference type="InterPro" id="IPR023299">
    <property type="entry name" value="ATPase_P-typ_cyto_dom_N"/>
</dbReference>
<evidence type="ECO:0000256" key="4">
    <source>
        <dbReference type="ARBA" id="ARBA00022967"/>
    </source>
</evidence>
<keyword evidence="9" id="KW-0479">Metal-binding</keyword>
<comment type="subcellular location">
    <subcellularLocation>
        <location evidence="9">Cell membrane</location>
    </subcellularLocation>
    <subcellularLocation>
        <location evidence="1">Membrane</location>
    </subcellularLocation>
</comment>
<dbReference type="SFLD" id="SFLDG00002">
    <property type="entry name" value="C1.7:_P-type_atpase_like"/>
    <property type="match status" value="1"/>
</dbReference>
<keyword evidence="12" id="KW-1185">Reference proteome</keyword>
<dbReference type="GO" id="GO:0016463">
    <property type="term" value="F:P-type zinc transporter activity"/>
    <property type="evidence" value="ECO:0007669"/>
    <property type="project" value="UniProtKB-EC"/>
</dbReference>
<dbReference type="Gene3D" id="3.40.1110.10">
    <property type="entry name" value="Calcium-transporting ATPase, cytoplasmic domain N"/>
    <property type="match status" value="1"/>
</dbReference>
<proteinExistence type="inferred from homology"/>
<evidence type="ECO:0000256" key="5">
    <source>
        <dbReference type="ARBA" id="ARBA00022989"/>
    </source>
</evidence>
<dbReference type="InterPro" id="IPR023214">
    <property type="entry name" value="HAD_sf"/>
</dbReference>
<dbReference type="GO" id="GO:0005524">
    <property type="term" value="F:ATP binding"/>
    <property type="evidence" value="ECO:0007669"/>
    <property type="project" value="UniProtKB-UniRule"/>
</dbReference>
<dbReference type="EC" id="7.2.2.12" evidence="7"/>
<gene>
    <name evidence="11" type="ORF">PP769_16510</name>
</gene>
<keyword evidence="9" id="KW-0547">Nucleotide-binding</keyword>
<dbReference type="FunFam" id="2.70.150.10:FF:000002">
    <property type="entry name" value="Copper-transporting ATPase 1, putative"/>
    <property type="match status" value="1"/>
</dbReference>
<dbReference type="InterPro" id="IPR027256">
    <property type="entry name" value="P-typ_ATPase_IB"/>
</dbReference>
<dbReference type="InterPro" id="IPR051014">
    <property type="entry name" value="Cation_Transport_ATPase_IB"/>
</dbReference>
<keyword evidence="6" id="KW-0472">Membrane</keyword>
<dbReference type="Pfam" id="PF00122">
    <property type="entry name" value="E1-E2_ATPase"/>
    <property type="match status" value="1"/>
</dbReference>
<evidence type="ECO:0000259" key="10">
    <source>
        <dbReference type="Pfam" id="PF00122"/>
    </source>
</evidence>
<sequence>MPMGVHSASIVHAVPGRLRVKLSDNEQNFDSAEAIDLKLSELEGVDEVTRNLTTGHLILHYDECQGTNPKFFRSVAETLGVSPNVFTIDHLETSFGQTVHDQNNGNGAKAPSRKQSLNLPATIPNIMASSKVVHSLPERVRLRVPALQIRTRLAEALPIFLQDQEGIQEVSVNSSCSSVTVIFDSTLWDGERLCQFLRDLRHEDIEAYQPKQVIQEQAENAVDEESGPELWYSSTGIAIALFVEPLAPIAVPAFLLAAALPMLKRAYHSVAVDGKLNVDVLDASATALMSIQGAFPMATGMVFLINVADYIRDLTVLQSKKAIEEVLAYQKTRAWVIRDGQTIQVPVSEIQRGETVVVYPGERISIDGTVQSGIALVDQATLTGESMPVEKNPGDPVYAATVLREGELYIQAEQIGDETEAARIVRLVEGAPARETKIQNYAVKWANDLVPYSFGLGALGAVIGGGIPGAAAVLIVDYGTGIRIAAPTTVLCSMTKAIRHGILIKGGRHMETLAEVDAVVFDKTGTLTMGHPDVVDICPLGSFTADEVLTLAAAAENRLTHPVAQAIVRAAQERGLIIPERTTSDYTLGLGVESIVDDKIVLVGNHRYMAEQRITLSKKIKKQISDMEDRAVSPLCVAVDGKLAGLLSYTDPIRPEAIEVIQALKERGVKEIVMLTGDHEKVAKRVAMDLGIDRYIAEVFPGHKADVVKDLQRQGYKVAVVGDGINDSPALAFADVGIAVEGGTQVAQDTAHVTLLHGGLWKIPAAIDISREAISLIHQNWKIISIPNTIALGLACIGILGPIGATLLSNGSAIIATLNGLRPIMGKPAAPQRPMLVMEPHMVNHDSSDNGEQEQRFPALEGELLDIPA</sequence>
<dbReference type="PANTHER" id="PTHR48085:SF5">
    <property type="entry name" value="CADMIUM_ZINC-TRANSPORTING ATPASE HMA4-RELATED"/>
    <property type="match status" value="1"/>
</dbReference>
<evidence type="ECO:0000256" key="6">
    <source>
        <dbReference type="ARBA" id="ARBA00023136"/>
    </source>
</evidence>
<evidence type="ECO:0000313" key="11">
    <source>
        <dbReference type="EMBL" id="WNM60162.1"/>
    </source>
</evidence>
<dbReference type="InterPro" id="IPR008250">
    <property type="entry name" value="ATPase_P-typ_transduc_dom_A_sf"/>
</dbReference>
<organism evidence="11 12">
    <name type="scientific">Candidatus Nitrospira allomarina</name>
    <dbReference type="NCBI Taxonomy" id="3020900"/>
    <lineage>
        <taxon>Bacteria</taxon>
        <taxon>Pseudomonadati</taxon>
        <taxon>Nitrospirota</taxon>
        <taxon>Nitrospiria</taxon>
        <taxon>Nitrospirales</taxon>
        <taxon>Nitrospiraceae</taxon>
        <taxon>Nitrospira</taxon>
    </lineage>
</organism>
<dbReference type="GO" id="GO:0005886">
    <property type="term" value="C:plasma membrane"/>
    <property type="evidence" value="ECO:0007669"/>
    <property type="project" value="UniProtKB-SubCell"/>
</dbReference>
<dbReference type="PROSITE" id="PS00154">
    <property type="entry name" value="ATPASE_E1_E2"/>
    <property type="match status" value="1"/>
</dbReference>
<name>A0AA96JU38_9BACT</name>
<protein>
    <recommendedName>
        <fullName evidence="7">P-type Zn(2+) transporter</fullName>
        <ecNumber evidence="7">7.2.2.12</ecNumber>
    </recommendedName>
</protein>
<dbReference type="Gene3D" id="3.40.50.1000">
    <property type="entry name" value="HAD superfamily/HAD-like"/>
    <property type="match status" value="1"/>
</dbReference>
<keyword evidence="9" id="KW-0067">ATP-binding</keyword>
<dbReference type="InterPro" id="IPR059000">
    <property type="entry name" value="ATPase_P-type_domA"/>
</dbReference>
<dbReference type="AlphaFoldDB" id="A0AA96JU38"/>
<keyword evidence="3" id="KW-0812">Transmembrane</keyword>
<dbReference type="SUPFAM" id="SSF81653">
    <property type="entry name" value="Calcium ATPase, transduction domain A"/>
    <property type="match status" value="1"/>
</dbReference>
<evidence type="ECO:0000256" key="9">
    <source>
        <dbReference type="RuleBase" id="RU362081"/>
    </source>
</evidence>
<dbReference type="GO" id="GO:0016887">
    <property type="term" value="F:ATP hydrolysis activity"/>
    <property type="evidence" value="ECO:0007669"/>
    <property type="project" value="InterPro"/>
</dbReference>
<dbReference type="InterPro" id="IPR001757">
    <property type="entry name" value="P_typ_ATPase"/>
</dbReference>
<dbReference type="GO" id="GO:0046872">
    <property type="term" value="F:metal ion binding"/>
    <property type="evidence" value="ECO:0007669"/>
    <property type="project" value="UniProtKB-KW"/>
</dbReference>
<dbReference type="SFLD" id="SFLDS00003">
    <property type="entry name" value="Haloacid_Dehalogenase"/>
    <property type="match status" value="1"/>
</dbReference>
<dbReference type="InterPro" id="IPR036412">
    <property type="entry name" value="HAD-like_sf"/>
</dbReference>
<reference evidence="11 12" key="1">
    <citation type="submission" date="2023-01" db="EMBL/GenBank/DDBJ databases">
        <title>Cultivation and genomic characterization of new, ubiquitous marine nitrite-oxidizing bacteria from the Nitrospirales.</title>
        <authorList>
            <person name="Mueller A.J."/>
            <person name="Daebeler A."/>
            <person name="Herbold C.W."/>
            <person name="Kirkegaard R.H."/>
            <person name="Daims H."/>
        </authorList>
    </citation>
    <scope>NUCLEOTIDE SEQUENCE [LARGE SCALE GENOMIC DNA]</scope>
    <source>
        <strain evidence="11 12">VA</strain>
    </source>
</reference>
<dbReference type="Pfam" id="PF19991">
    <property type="entry name" value="HMA_2"/>
    <property type="match status" value="1"/>
</dbReference>
<keyword evidence="4" id="KW-1278">Translocase</keyword>
<dbReference type="Pfam" id="PF00702">
    <property type="entry name" value="Hydrolase"/>
    <property type="match status" value="1"/>
</dbReference>
<evidence type="ECO:0000256" key="2">
    <source>
        <dbReference type="ARBA" id="ARBA00006024"/>
    </source>
</evidence>
<evidence type="ECO:0000313" key="12">
    <source>
        <dbReference type="Proteomes" id="UP001302719"/>
    </source>
</evidence>
<dbReference type="NCBIfam" id="TIGR01525">
    <property type="entry name" value="ATPase-IB_hvy"/>
    <property type="match status" value="1"/>
</dbReference>
<dbReference type="EMBL" id="CP116967">
    <property type="protein sequence ID" value="WNM60162.1"/>
    <property type="molecule type" value="Genomic_DNA"/>
</dbReference>
<dbReference type="PANTHER" id="PTHR48085">
    <property type="entry name" value="CADMIUM/ZINC-TRANSPORTING ATPASE HMA2-RELATED"/>
    <property type="match status" value="1"/>
</dbReference>
<dbReference type="NCBIfam" id="TIGR01494">
    <property type="entry name" value="ATPase_P-type"/>
    <property type="match status" value="1"/>
</dbReference>
<dbReference type="KEGG" id="nall:PP769_16510"/>
<dbReference type="PRINTS" id="PR00119">
    <property type="entry name" value="CATATPASE"/>
</dbReference>
<evidence type="ECO:0000256" key="8">
    <source>
        <dbReference type="ARBA" id="ARBA00047308"/>
    </source>
</evidence>
<evidence type="ECO:0000256" key="7">
    <source>
        <dbReference type="ARBA" id="ARBA00039097"/>
    </source>
</evidence>
<dbReference type="SFLD" id="SFLDF00027">
    <property type="entry name" value="p-type_atpase"/>
    <property type="match status" value="1"/>
</dbReference>
<dbReference type="Proteomes" id="UP001302719">
    <property type="component" value="Chromosome"/>
</dbReference>
<accession>A0AA96JU38</accession>
<dbReference type="Gene3D" id="2.70.150.10">
    <property type="entry name" value="Calcium-transporting ATPase, cytoplasmic transduction domain A"/>
    <property type="match status" value="1"/>
</dbReference>
<evidence type="ECO:0000256" key="1">
    <source>
        <dbReference type="ARBA" id="ARBA00004370"/>
    </source>
</evidence>
<dbReference type="InterPro" id="IPR044492">
    <property type="entry name" value="P_typ_ATPase_HD_dom"/>
</dbReference>
<comment type="similarity">
    <text evidence="2 9">Belongs to the cation transport ATPase (P-type) (TC 3.A.3) family. Type IB subfamily.</text>
</comment>
<comment type="catalytic activity">
    <reaction evidence="8">
        <text>Zn(2+)(in) + ATP + H2O = Zn(2+)(out) + ADP + phosphate + H(+)</text>
        <dbReference type="Rhea" id="RHEA:20621"/>
        <dbReference type="ChEBI" id="CHEBI:15377"/>
        <dbReference type="ChEBI" id="CHEBI:15378"/>
        <dbReference type="ChEBI" id="CHEBI:29105"/>
        <dbReference type="ChEBI" id="CHEBI:30616"/>
        <dbReference type="ChEBI" id="CHEBI:43474"/>
        <dbReference type="ChEBI" id="CHEBI:456216"/>
        <dbReference type="EC" id="7.2.2.12"/>
    </reaction>
</comment>
<dbReference type="SUPFAM" id="SSF56784">
    <property type="entry name" value="HAD-like"/>
    <property type="match status" value="1"/>
</dbReference>
<keyword evidence="5" id="KW-1133">Transmembrane helix</keyword>
<feature type="domain" description="P-type ATPase A" evidence="10">
    <location>
        <begin position="330"/>
        <end position="429"/>
    </location>
</feature>
<evidence type="ECO:0000256" key="3">
    <source>
        <dbReference type="ARBA" id="ARBA00022692"/>
    </source>
</evidence>